<evidence type="ECO:0000256" key="1">
    <source>
        <dbReference type="ARBA" id="ARBA00022737"/>
    </source>
</evidence>
<evidence type="ECO:0000313" key="7">
    <source>
        <dbReference type="Proteomes" id="UP000217199"/>
    </source>
</evidence>
<dbReference type="SUPFAM" id="SSF54616">
    <property type="entry name" value="DNA-binding domain of Mlu1-box binding protein MBP1"/>
    <property type="match status" value="1"/>
</dbReference>
<dbReference type="InterPro" id="IPR051642">
    <property type="entry name" value="SWI6-like"/>
</dbReference>
<dbReference type="GO" id="GO:0003677">
    <property type="term" value="F:DNA binding"/>
    <property type="evidence" value="ECO:0007669"/>
    <property type="project" value="InterPro"/>
</dbReference>
<feature type="repeat" description="ANK" evidence="3">
    <location>
        <begin position="258"/>
        <end position="290"/>
    </location>
</feature>
<dbReference type="PANTHER" id="PTHR43828">
    <property type="entry name" value="ASPARAGINASE"/>
    <property type="match status" value="1"/>
</dbReference>
<dbReference type="PROSITE" id="PS51299">
    <property type="entry name" value="HTH_APSES"/>
    <property type="match status" value="1"/>
</dbReference>
<evidence type="ECO:0000313" key="6">
    <source>
        <dbReference type="EMBL" id="PAV20566.1"/>
    </source>
</evidence>
<dbReference type="Pfam" id="PF12796">
    <property type="entry name" value="Ank_2"/>
    <property type="match status" value="1"/>
</dbReference>
<feature type="domain" description="HTH APSES-type" evidence="5">
    <location>
        <begin position="6"/>
        <end position="112"/>
    </location>
</feature>
<dbReference type="InterPro" id="IPR018004">
    <property type="entry name" value="KilA/APSES_HTH"/>
</dbReference>
<dbReference type="AlphaFoldDB" id="A0A286ULS0"/>
<dbReference type="PROSITE" id="PS50297">
    <property type="entry name" value="ANK_REP_REGION"/>
    <property type="match status" value="2"/>
</dbReference>
<sequence>MHENQIFKATYSGVPVYEMMCKGVAVMRRKSDGWMNATQILKVAGFDKPQRTRVLERDIQKGEHEKVQGGYGKYQGTWIPLERGLELAKLYNCEVLLRAIIDFHPDNKSPPPAPKHVTSSASAPAQARKEASVNTRPPRNVPKPEVEVVEEEALVSDDGSESPSPSEVSTASPTPPPLPEDGESPVPGLVREMKHFYGITRPGPNKYDDESGSDDESLHMPNYIDEILEYFISESSQIPKFLINPPKDYDPNIAIDDDGHTALHWAAAMGRIRVVKLLLTAGADIFKVNNAGQTALMRSVMFSNNYDVRKFLELYELLHRSTLNIDNYNRTVFHHIMEVAMAKGKIHAARYYLETILQRLSEYPKELADIINFQDEDGETALTMAARSRSKRLVKLLIDHGADPKITNRDSKSTEDYILEDVRYRSSPTLSSRAVDGPLRSLSSTHVQSNVSAGFSNGHIINGGIPLHHSLAAQVASTQCINEMSLLLENLASSFDQELREKERDLTQAQLILHTIQSEILEHQRSIAQLKQHCQGYDEAKTNLTRLKAMLSSKMGRRYRLGWEKWIRDEEERERLVRSSEMGKGLPIIPETGSECIPDSATVMQLVGILTGTSDHLAKGVSQFEIGEGEDISDLQELYGELPADEAGIQEACQKLRAELEQGRVRRGSVFDELVTLQAEAGTSGRMAQYRRLLGAGCGGMPIGDVDDALSMLLETLEAEEPSSESLSWNNSKASRVGGL</sequence>
<dbReference type="EMBL" id="NBII01000003">
    <property type="protein sequence ID" value="PAV20566.1"/>
    <property type="molecule type" value="Genomic_DNA"/>
</dbReference>
<dbReference type="PROSITE" id="PS50088">
    <property type="entry name" value="ANK_REPEAT"/>
    <property type="match status" value="2"/>
</dbReference>
<dbReference type="Pfam" id="PF04383">
    <property type="entry name" value="KilA-N"/>
    <property type="match status" value="1"/>
</dbReference>
<gene>
    <name evidence="6" type="ORF">PNOK_0319300</name>
</gene>
<dbReference type="GO" id="GO:0033309">
    <property type="term" value="C:SBF transcription complex"/>
    <property type="evidence" value="ECO:0007669"/>
    <property type="project" value="TreeGrafter"/>
</dbReference>
<dbReference type="Gene3D" id="3.10.260.10">
    <property type="entry name" value="Transcription regulator HTH, APSES-type DNA-binding domain"/>
    <property type="match status" value="1"/>
</dbReference>
<evidence type="ECO:0000259" key="5">
    <source>
        <dbReference type="PROSITE" id="PS51299"/>
    </source>
</evidence>
<dbReference type="GO" id="GO:0001228">
    <property type="term" value="F:DNA-binding transcription activator activity, RNA polymerase II-specific"/>
    <property type="evidence" value="ECO:0007669"/>
    <property type="project" value="UniProtKB-ARBA"/>
</dbReference>
<accession>A0A286ULS0</accession>
<dbReference type="SUPFAM" id="SSF48403">
    <property type="entry name" value="Ankyrin repeat"/>
    <property type="match status" value="1"/>
</dbReference>
<proteinExistence type="predicted"/>
<reference evidence="6 7" key="1">
    <citation type="journal article" date="2017" name="Mol. Ecol.">
        <title>Comparative and population genomic landscape of Phellinus noxius: A hypervariable fungus causing root rot in trees.</title>
        <authorList>
            <person name="Chung C.L."/>
            <person name="Lee T.J."/>
            <person name="Akiba M."/>
            <person name="Lee H.H."/>
            <person name="Kuo T.H."/>
            <person name="Liu D."/>
            <person name="Ke H.M."/>
            <person name="Yokoi T."/>
            <person name="Roa M.B."/>
            <person name="Lu M.J."/>
            <person name="Chang Y.Y."/>
            <person name="Ann P.J."/>
            <person name="Tsai J.N."/>
            <person name="Chen C.Y."/>
            <person name="Tzean S.S."/>
            <person name="Ota Y."/>
            <person name="Hattori T."/>
            <person name="Sahashi N."/>
            <person name="Liou R.F."/>
            <person name="Kikuchi T."/>
            <person name="Tsai I.J."/>
        </authorList>
    </citation>
    <scope>NUCLEOTIDE SEQUENCE [LARGE SCALE GENOMIC DNA]</scope>
    <source>
        <strain evidence="6 7">FFPRI411160</strain>
    </source>
</reference>
<dbReference type="FunCoup" id="A0A286ULS0">
    <property type="interactions" value="14"/>
</dbReference>
<dbReference type="OrthoDB" id="6718656at2759"/>
<feature type="compositionally biased region" description="Low complexity" evidence="4">
    <location>
        <begin position="161"/>
        <end position="172"/>
    </location>
</feature>
<evidence type="ECO:0000256" key="2">
    <source>
        <dbReference type="ARBA" id="ARBA00023043"/>
    </source>
</evidence>
<dbReference type="SMART" id="SM01252">
    <property type="entry name" value="KilA-N"/>
    <property type="match status" value="1"/>
</dbReference>
<dbReference type="Pfam" id="PF00023">
    <property type="entry name" value="Ank"/>
    <property type="match status" value="1"/>
</dbReference>
<dbReference type="GO" id="GO:0030907">
    <property type="term" value="C:MBF transcription complex"/>
    <property type="evidence" value="ECO:0007669"/>
    <property type="project" value="TreeGrafter"/>
</dbReference>
<keyword evidence="2 3" id="KW-0040">ANK repeat</keyword>
<feature type="repeat" description="ANK" evidence="3">
    <location>
        <begin position="377"/>
        <end position="409"/>
    </location>
</feature>
<dbReference type="InterPro" id="IPR036887">
    <property type="entry name" value="HTH_APSES_sf"/>
</dbReference>
<dbReference type="InterPro" id="IPR036770">
    <property type="entry name" value="Ankyrin_rpt-contain_sf"/>
</dbReference>
<feature type="compositionally biased region" description="Acidic residues" evidence="4">
    <location>
        <begin position="147"/>
        <end position="160"/>
    </location>
</feature>
<protein>
    <submittedName>
        <fullName evidence="6">Transcription factor</fullName>
    </submittedName>
</protein>
<comment type="caution">
    <text evidence="6">The sequence shown here is derived from an EMBL/GenBank/DDBJ whole genome shotgun (WGS) entry which is preliminary data.</text>
</comment>
<dbReference type="Gene3D" id="1.25.40.20">
    <property type="entry name" value="Ankyrin repeat-containing domain"/>
    <property type="match status" value="1"/>
</dbReference>
<evidence type="ECO:0000256" key="4">
    <source>
        <dbReference type="SAM" id="MobiDB-lite"/>
    </source>
</evidence>
<organism evidence="6 7">
    <name type="scientific">Pyrrhoderma noxium</name>
    <dbReference type="NCBI Taxonomy" id="2282107"/>
    <lineage>
        <taxon>Eukaryota</taxon>
        <taxon>Fungi</taxon>
        <taxon>Dikarya</taxon>
        <taxon>Basidiomycota</taxon>
        <taxon>Agaricomycotina</taxon>
        <taxon>Agaricomycetes</taxon>
        <taxon>Hymenochaetales</taxon>
        <taxon>Hymenochaetaceae</taxon>
        <taxon>Pyrrhoderma</taxon>
    </lineage>
</organism>
<dbReference type="STRING" id="2282107.A0A286ULS0"/>
<dbReference type="InParanoid" id="A0A286ULS0"/>
<name>A0A286ULS0_9AGAM</name>
<dbReference type="InterPro" id="IPR002110">
    <property type="entry name" value="Ankyrin_rpt"/>
</dbReference>
<dbReference type="PRINTS" id="PR01415">
    <property type="entry name" value="ANKYRIN"/>
</dbReference>
<dbReference type="InterPro" id="IPR003163">
    <property type="entry name" value="Tscrpt_reg_HTH_APSES-type"/>
</dbReference>
<keyword evidence="1" id="KW-0677">Repeat</keyword>
<dbReference type="Proteomes" id="UP000217199">
    <property type="component" value="Unassembled WGS sequence"/>
</dbReference>
<keyword evidence="7" id="KW-1185">Reference proteome</keyword>
<feature type="region of interest" description="Disordered" evidence="4">
    <location>
        <begin position="106"/>
        <end position="187"/>
    </location>
</feature>
<dbReference type="PANTHER" id="PTHR43828:SF15">
    <property type="entry name" value="TRANSCRIPTION FACTOR MBP1"/>
    <property type="match status" value="1"/>
</dbReference>
<evidence type="ECO:0000256" key="3">
    <source>
        <dbReference type="PROSITE-ProRule" id="PRU00023"/>
    </source>
</evidence>
<dbReference type="SMART" id="SM00248">
    <property type="entry name" value="ANK"/>
    <property type="match status" value="3"/>
</dbReference>
<dbReference type="FunFam" id="3.10.260.10:FF:000001">
    <property type="entry name" value="APSES transcription factor (MbpA)"/>
    <property type="match status" value="1"/>
</dbReference>